<proteinExistence type="predicted"/>
<protein>
    <submittedName>
        <fullName evidence="1">Uncharacterized protein</fullName>
    </submittedName>
</protein>
<accession>A0A3D3TMB3</accession>
<comment type="caution">
    <text evidence="1">The sequence shown here is derived from an EMBL/GenBank/DDBJ whole genome shotgun (WGS) entry which is preliminary data.</text>
</comment>
<dbReference type="Proteomes" id="UP000264215">
    <property type="component" value="Unassembled WGS sequence"/>
</dbReference>
<dbReference type="EMBL" id="DQBS01000110">
    <property type="protein sequence ID" value="HCO69849.1"/>
    <property type="molecule type" value="Genomic_DNA"/>
</dbReference>
<evidence type="ECO:0000313" key="2">
    <source>
        <dbReference type="Proteomes" id="UP000264215"/>
    </source>
</evidence>
<gene>
    <name evidence="1" type="ORF">DIT26_04575</name>
</gene>
<organism evidence="1 2">
    <name type="scientific">Mesotoga infera</name>
    <dbReference type="NCBI Taxonomy" id="1236046"/>
    <lineage>
        <taxon>Bacteria</taxon>
        <taxon>Thermotogati</taxon>
        <taxon>Thermotogota</taxon>
        <taxon>Thermotogae</taxon>
        <taxon>Kosmotogales</taxon>
        <taxon>Kosmotogaceae</taxon>
        <taxon>Mesotoga</taxon>
    </lineage>
</organism>
<name>A0A3D3TMB3_9BACT</name>
<reference evidence="1 2" key="1">
    <citation type="journal article" date="2018" name="Nat. Biotechnol.">
        <title>A standardized bacterial taxonomy based on genome phylogeny substantially revises the tree of life.</title>
        <authorList>
            <person name="Parks D.H."/>
            <person name="Chuvochina M."/>
            <person name="Waite D.W."/>
            <person name="Rinke C."/>
            <person name="Skarshewski A."/>
            <person name="Chaumeil P.A."/>
            <person name="Hugenholtz P."/>
        </authorList>
    </citation>
    <scope>NUCLEOTIDE SEQUENCE [LARGE SCALE GENOMIC DNA]</scope>
    <source>
        <strain evidence="1">UBA9905</strain>
    </source>
</reference>
<evidence type="ECO:0000313" key="1">
    <source>
        <dbReference type="EMBL" id="HCO69849.1"/>
    </source>
</evidence>
<dbReference type="AlphaFoldDB" id="A0A3D3TMB3"/>
<sequence>MQKIRCTLLREEKTEKDHFRELRYENMREGKPVTFGGKGRRQSLFSCYPQPRSFAFSYNLQLELASAIVLLEERRTVNG</sequence>